<dbReference type="PROSITE" id="PS00236">
    <property type="entry name" value="NEUROTR_ION_CHANNEL"/>
    <property type="match status" value="1"/>
</dbReference>
<dbReference type="InterPro" id="IPR006201">
    <property type="entry name" value="Neur_channel"/>
</dbReference>
<feature type="signal peptide" evidence="16">
    <location>
        <begin position="1"/>
        <end position="21"/>
    </location>
</feature>
<dbReference type="Pfam" id="PF02932">
    <property type="entry name" value="Neur_chan_memb"/>
    <property type="match status" value="1"/>
</dbReference>
<dbReference type="GO" id="GO:0005886">
    <property type="term" value="C:plasma membrane"/>
    <property type="evidence" value="ECO:0007669"/>
    <property type="project" value="UniProtKB-SubCell"/>
</dbReference>
<evidence type="ECO:0000256" key="11">
    <source>
        <dbReference type="ARBA" id="ARBA00023303"/>
    </source>
</evidence>
<dbReference type="InterPro" id="IPR006202">
    <property type="entry name" value="Neur_chan_lig-bd"/>
</dbReference>
<comment type="caution">
    <text evidence="20">The sequence shown here is derived from an EMBL/GenBank/DDBJ whole genome shotgun (WGS) entry which is preliminary data.</text>
</comment>
<dbReference type="GO" id="GO:0005230">
    <property type="term" value="F:extracellular ligand-gated monoatomic ion channel activity"/>
    <property type="evidence" value="ECO:0007669"/>
    <property type="project" value="InterPro"/>
</dbReference>
<keyword evidence="21" id="KW-1185">Reference proteome</keyword>
<dbReference type="Gene3D" id="1.20.58.390">
    <property type="entry name" value="Neurotransmitter-gated ion-channel transmembrane domain"/>
    <property type="match status" value="1"/>
</dbReference>
<evidence type="ECO:0000256" key="15">
    <source>
        <dbReference type="ARBA" id="ARBA00082029"/>
    </source>
</evidence>
<feature type="transmembrane region" description="Helical" evidence="16">
    <location>
        <begin position="510"/>
        <end position="529"/>
    </location>
</feature>
<feature type="transmembrane region" description="Helical" evidence="16">
    <location>
        <begin position="305"/>
        <end position="324"/>
    </location>
</feature>
<keyword evidence="10" id="KW-1071">Ligand-gated ion channel</keyword>
<dbReference type="InterPro" id="IPR036719">
    <property type="entry name" value="Neuro-gated_channel_TM_sf"/>
</dbReference>
<evidence type="ECO:0000256" key="16">
    <source>
        <dbReference type="RuleBase" id="RU000687"/>
    </source>
</evidence>
<keyword evidence="8 16" id="KW-0472">Membrane</keyword>
<evidence type="ECO:0000256" key="17">
    <source>
        <dbReference type="SAM" id="MobiDB-lite"/>
    </source>
</evidence>
<dbReference type="InterPro" id="IPR036734">
    <property type="entry name" value="Neur_chan_lig-bd_sf"/>
</dbReference>
<gene>
    <name evidence="20" type="ORF">Zmor_022471</name>
</gene>
<dbReference type="SUPFAM" id="SSF63712">
    <property type="entry name" value="Nicotinic receptor ligand binding domain-like"/>
    <property type="match status" value="1"/>
</dbReference>
<feature type="domain" description="Neurotransmitter-gated ion-channel transmembrane" evidence="19">
    <location>
        <begin position="307"/>
        <end position="524"/>
    </location>
</feature>
<dbReference type="InterPro" id="IPR006029">
    <property type="entry name" value="Neurotrans-gated_channel_TM"/>
</dbReference>
<evidence type="ECO:0000256" key="3">
    <source>
        <dbReference type="ARBA" id="ARBA00022475"/>
    </source>
</evidence>
<evidence type="ECO:0000256" key="7">
    <source>
        <dbReference type="ARBA" id="ARBA00023065"/>
    </source>
</evidence>
<evidence type="ECO:0000256" key="10">
    <source>
        <dbReference type="ARBA" id="ARBA00023286"/>
    </source>
</evidence>
<keyword evidence="2 16" id="KW-0813">Transport</keyword>
<feature type="transmembrane region" description="Helical" evidence="16">
    <location>
        <begin position="331"/>
        <end position="348"/>
    </location>
</feature>
<protein>
    <recommendedName>
        <fullName evidence="14">pH-sensitive chloride channel 2</fullName>
    </recommendedName>
    <alternativeName>
        <fullName evidence="15">Ligand-gated chloride channel protein hodor</fullName>
    </alternativeName>
</protein>
<dbReference type="CDD" id="cd18987">
    <property type="entry name" value="LGIC_ECD_anion"/>
    <property type="match status" value="1"/>
</dbReference>
<name>A0AA38M627_9CUCU</name>
<evidence type="ECO:0000256" key="14">
    <source>
        <dbReference type="ARBA" id="ARBA00073427"/>
    </source>
</evidence>
<dbReference type="GO" id="GO:0005254">
    <property type="term" value="F:chloride channel activity"/>
    <property type="evidence" value="ECO:0007669"/>
    <property type="project" value="UniProtKB-ARBA"/>
</dbReference>
<dbReference type="Pfam" id="PF02931">
    <property type="entry name" value="Neur_chan_LBD"/>
    <property type="match status" value="1"/>
</dbReference>
<dbReference type="AlphaFoldDB" id="A0AA38M627"/>
<keyword evidence="4 16" id="KW-0812">Transmembrane</keyword>
<dbReference type="InterPro" id="IPR006028">
    <property type="entry name" value="GABAA/Glycine_rcpt"/>
</dbReference>
<dbReference type="SUPFAM" id="SSF90112">
    <property type="entry name" value="Neurotransmitter-gated ion-channel transmembrane pore"/>
    <property type="match status" value="1"/>
</dbReference>
<proteinExistence type="inferred from homology"/>
<dbReference type="CDD" id="cd19049">
    <property type="entry name" value="LGIC_TM_anion"/>
    <property type="match status" value="1"/>
</dbReference>
<dbReference type="GO" id="GO:0099095">
    <property type="term" value="F:ligand-gated monoatomic anion channel activity"/>
    <property type="evidence" value="ECO:0007669"/>
    <property type="project" value="UniProtKB-ARBA"/>
</dbReference>
<keyword evidence="7 16" id="KW-0406">Ion transport</keyword>
<evidence type="ECO:0000256" key="1">
    <source>
        <dbReference type="ARBA" id="ARBA00004651"/>
    </source>
</evidence>
<dbReference type="InterPro" id="IPR038050">
    <property type="entry name" value="Neuro_actylchol_rec"/>
</dbReference>
<evidence type="ECO:0000256" key="2">
    <source>
        <dbReference type="ARBA" id="ARBA00022448"/>
    </source>
</evidence>
<evidence type="ECO:0000256" key="13">
    <source>
        <dbReference type="ARBA" id="ARBA00061606"/>
    </source>
</evidence>
<evidence type="ECO:0000256" key="8">
    <source>
        <dbReference type="ARBA" id="ARBA00023136"/>
    </source>
</evidence>
<dbReference type="PANTHER" id="PTHR18945">
    <property type="entry name" value="NEUROTRANSMITTER GATED ION CHANNEL"/>
    <property type="match status" value="1"/>
</dbReference>
<dbReference type="NCBIfam" id="TIGR00860">
    <property type="entry name" value="LIC"/>
    <property type="match status" value="1"/>
</dbReference>
<keyword evidence="11 16" id="KW-0407">Ion channel</keyword>
<keyword evidence="9" id="KW-0325">Glycoprotein</keyword>
<evidence type="ECO:0000313" key="21">
    <source>
        <dbReference type="Proteomes" id="UP001168821"/>
    </source>
</evidence>
<accession>A0AA38M627</accession>
<dbReference type="EMBL" id="JALNTZ010000007">
    <property type="protein sequence ID" value="KAJ3644766.1"/>
    <property type="molecule type" value="Genomic_DNA"/>
</dbReference>
<sequence length="530" mass="60061">MVKSATKLFLIGICLNGIANSQKLEDDSTTPPPSSTATPPPSFALPVPEAYGRNPLPASTTATPPPLVKHAQCPPLEPNLDSLTQEQFTAQLTDACRYDKLIKPPTTKPLQVHMQIDLTHIESADQLQFKAHMLVQYLYRDHRLAYEVLSPHRESLLGEELLRNKIWVPHINIGNEKDTTIMGIDGKDVFISIGPKGDVVYSYRLTATFYCWMNLQKFPFDSQECNLKWNSWTYNSTNLVLLWVPEHSVKLANNLHLTEFILTDTWAEESEVPASFTKGAFVGNFSQLIFRFKLTREVGFYIMDYFLPSILLVIISWVTFWLQADAAPPRVTLGTATMLAFITLNGGLTKNLPKVSYIKASEIWFLACAVFIFCSLAEFAFVNVIWRRQKEVQVKKKSSKHILKGAISPNLARKSLRKESDTGLYKARSCSSLEETDSVSKNSQANYLTVHSFPSSLKVPTITTQSQDDLIEKDDTSIKMPPESNSPEPQRWTTMTPHEVAMWIDKKSRIVFPLSFIIFNIFYWSFVYVV</sequence>
<feature type="compositionally biased region" description="Pro residues" evidence="17">
    <location>
        <begin position="30"/>
        <end position="43"/>
    </location>
</feature>
<reference evidence="20" key="1">
    <citation type="journal article" date="2023" name="G3 (Bethesda)">
        <title>Whole genome assemblies of Zophobas morio and Tenebrio molitor.</title>
        <authorList>
            <person name="Kaur S."/>
            <person name="Stinson S.A."/>
            <person name="diCenzo G.C."/>
        </authorList>
    </citation>
    <scope>NUCLEOTIDE SEQUENCE</scope>
    <source>
        <strain evidence="20">QUZm001</strain>
    </source>
</reference>
<feature type="domain" description="Neurotransmitter-gated ion-channel ligand-binding" evidence="18">
    <location>
        <begin position="86"/>
        <end position="297"/>
    </location>
</feature>
<evidence type="ECO:0000256" key="5">
    <source>
        <dbReference type="ARBA" id="ARBA00022729"/>
    </source>
</evidence>
<feature type="transmembrane region" description="Helical" evidence="16">
    <location>
        <begin position="363"/>
        <end position="386"/>
    </location>
</feature>
<comment type="catalytic activity">
    <reaction evidence="12">
        <text>chloride(in) = chloride(out)</text>
        <dbReference type="Rhea" id="RHEA:29823"/>
        <dbReference type="ChEBI" id="CHEBI:17996"/>
    </reaction>
    <physiologicalReaction direction="left-to-right" evidence="12">
        <dbReference type="Rhea" id="RHEA:29824"/>
    </physiologicalReaction>
</comment>
<dbReference type="Gene3D" id="2.70.170.10">
    <property type="entry name" value="Neurotransmitter-gated ion-channel ligand-binding domain"/>
    <property type="match status" value="1"/>
</dbReference>
<dbReference type="PRINTS" id="PR00253">
    <property type="entry name" value="GABAARECEPTR"/>
</dbReference>
<dbReference type="GO" id="GO:0004888">
    <property type="term" value="F:transmembrane signaling receptor activity"/>
    <property type="evidence" value="ECO:0007669"/>
    <property type="project" value="InterPro"/>
</dbReference>
<evidence type="ECO:0000256" key="6">
    <source>
        <dbReference type="ARBA" id="ARBA00022989"/>
    </source>
</evidence>
<organism evidence="20 21">
    <name type="scientific">Zophobas morio</name>
    <dbReference type="NCBI Taxonomy" id="2755281"/>
    <lineage>
        <taxon>Eukaryota</taxon>
        <taxon>Metazoa</taxon>
        <taxon>Ecdysozoa</taxon>
        <taxon>Arthropoda</taxon>
        <taxon>Hexapoda</taxon>
        <taxon>Insecta</taxon>
        <taxon>Pterygota</taxon>
        <taxon>Neoptera</taxon>
        <taxon>Endopterygota</taxon>
        <taxon>Coleoptera</taxon>
        <taxon>Polyphaga</taxon>
        <taxon>Cucujiformia</taxon>
        <taxon>Tenebrionidae</taxon>
        <taxon>Zophobas</taxon>
    </lineage>
</organism>
<evidence type="ECO:0000313" key="20">
    <source>
        <dbReference type="EMBL" id="KAJ3644766.1"/>
    </source>
</evidence>
<keyword evidence="6 16" id="KW-1133">Transmembrane helix</keyword>
<comment type="similarity">
    <text evidence="13 16">Belongs to the ligand-gated ion channel (TC 1.A.9) family.</text>
</comment>
<dbReference type="InterPro" id="IPR018000">
    <property type="entry name" value="Neurotransmitter_ion_chnl_CS"/>
</dbReference>
<evidence type="ECO:0000256" key="4">
    <source>
        <dbReference type="ARBA" id="ARBA00022692"/>
    </source>
</evidence>
<feature type="region of interest" description="Disordered" evidence="17">
    <location>
        <begin position="24"/>
        <end position="80"/>
    </location>
</feature>
<dbReference type="PRINTS" id="PR00252">
    <property type="entry name" value="NRIONCHANNEL"/>
</dbReference>
<keyword evidence="5 16" id="KW-0732">Signal</keyword>
<feature type="chain" id="PRO_5041483597" description="pH-sensitive chloride channel 2" evidence="16">
    <location>
        <begin position="22"/>
        <end position="530"/>
    </location>
</feature>
<keyword evidence="3" id="KW-1003">Cell membrane</keyword>
<evidence type="ECO:0000256" key="12">
    <source>
        <dbReference type="ARBA" id="ARBA00051122"/>
    </source>
</evidence>
<evidence type="ECO:0000259" key="19">
    <source>
        <dbReference type="Pfam" id="PF02932"/>
    </source>
</evidence>
<evidence type="ECO:0000259" key="18">
    <source>
        <dbReference type="Pfam" id="PF02931"/>
    </source>
</evidence>
<dbReference type="FunFam" id="2.70.170.10:FF:000042">
    <property type="entry name" value="Blast:Glycine receptor subunit alpha-3"/>
    <property type="match status" value="1"/>
</dbReference>
<dbReference type="Proteomes" id="UP001168821">
    <property type="component" value="Unassembled WGS sequence"/>
</dbReference>
<evidence type="ECO:0000256" key="9">
    <source>
        <dbReference type="ARBA" id="ARBA00023180"/>
    </source>
</evidence>
<comment type="subcellular location">
    <subcellularLocation>
        <location evidence="1">Cell membrane</location>
        <topology evidence="1">Multi-pass membrane protein</topology>
    </subcellularLocation>
</comment>